<evidence type="ECO:0000256" key="2">
    <source>
        <dbReference type="ARBA" id="ARBA00023125"/>
    </source>
</evidence>
<dbReference type="PROSITE" id="PS01124">
    <property type="entry name" value="HTH_ARAC_FAMILY_2"/>
    <property type="match status" value="1"/>
</dbReference>
<proteinExistence type="predicted"/>
<evidence type="ECO:0000313" key="6">
    <source>
        <dbReference type="Proteomes" id="UP000501648"/>
    </source>
</evidence>
<dbReference type="GO" id="GO:0043565">
    <property type="term" value="F:sequence-specific DNA binding"/>
    <property type="evidence" value="ECO:0007669"/>
    <property type="project" value="InterPro"/>
</dbReference>
<feature type="domain" description="HTH araC/xylS-type" evidence="4">
    <location>
        <begin position="212"/>
        <end position="313"/>
    </location>
</feature>
<accession>A0A6M3ZNC9</accession>
<dbReference type="InterPro" id="IPR018060">
    <property type="entry name" value="HTH_AraC"/>
</dbReference>
<reference evidence="5 6" key="1">
    <citation type="journal article" date="2012" name="J. Bacteriol.">
        <title>Genome sequence of the pathogenic Herbaspirillum seropedicae strain Os34, isolated from rice roots.</title>
        <authorList>
            <person name="Ye W."/>
            <person name="Ye S."/>
            <person name="Liu J."/>
            <person name="Chang S."/>
            <person name="Chen M."/>
            <person name="Zhu B."/>
            <person name="Guo L."/>
            <person name="An Q."/>
        </authorList>
    </citation>
    <scope>NUCLEOTIDE SEQUENCE [LARGE SCALE GENOMIC DNA]</scope>
    <source>
        <strain evidence="5 6">Os34</strain>
    </source>
</reference>
<dbReference type="Proteomes" id="UP000501648">
    <property type="component" value="Chromosome"/>
</dbReference>
<evidence type="ECO:0000256" key="3">
    <source>
        <dbReference type="ARBA" id="ARBA00023163"/>
    </source>
</evidence>
<keyword evidence="3" id="KW-0804">Transcription</keyword>
<dbReference type="InterPro" id="IPR050204">
    <property type="entry name" value="AraC_XylS_family_regulators"/>
</dbReference>
<organism evidence="5 6">
    <name type="scientific">Herbaspirillum rubrisubalbicans Os34</name>
    <dbReference type="NCBI Taxonomy" id="1235827"/>
    <lineage>
        <taxon>Bacteria</taxon>
        <taxon>Pseudomonadati</taxon>
        <taxon>Pseudomonadota</taxon>
        <taxon>Betaproteobacteria</taxon>
        <taxon>Burkholderiales</taxon>
        <taxon>Oxalobacteraceae</taxon>
        <taxon>Herbaspirillum</taxon>
    </lineage>
</organism>
<dbReference type="AlphaFoldDB" id="A0A6M3ZNC9"/>
<evidence type="ECO:0000313" key="5">
    <source>
        <dbReference type="EMBL" id="QJP99449.1"/>
    </source>
</evidence>
<dbReference type="Gene3D" id="1.10.10.60">
    <property type="entry name" value="Homeodomain-like"/>
    <property type="match status" value="1"/>
</dbReference>
<dbReference type="EMBL" id="CP008956">
    <property type="protein sequence ID" value="QJP99449.1"/>
    <property type="molecule type" value="Genomic_DNA"/>
</dbReference>
<name>A0A6M3ZNC9_9BURK</name>
<dbReference type="InterPro" id="IPR009057">
    <property type="entry name" value="Homeodomain-like_sf"/>
</dbReference>
<dbReference type="Pfam" id="PF12833">
    <property type="entry name" value="HTH_18"/>
    <property type="match status" value="1"/>
</dbReference>
<dbReference type="GO" id="GO:0003700">
    <property type="term" value="F:DNA-binding transcription factor activity"/>
    <property type="evidence" value="ECO:0007669"/>
    <property type="project" value="InterPro"/>
</dbReference>
<dbReference type="InterPro" id="IPR035418">
    <property type="entry name" value="AraC-bd_2"/>
</dbReference>
<dbReference type="SMART" id="SM00342">
    <property type="entry name" value="HTH_ARAC"/>
    <property type="match status" value="1"/>
</dbReference>
<dbReference type="SUPFAM" id="SSF46689">
    <property type="entry name" value="Homeodomain-like"/>
    <property type="match status" value="1"/>
</dbReference>
<gene>
    <name evidence="5" type="ORF">C798_04185</name>
</gene>
<sequence>MTLGTRIWSTEAVQPAQRFDYWVGAICECFLEMDADSGRRQDFSAQLESQDLAELRLNRVTGSAQQVFRTRGAISRSDCNYYYLLCKQATPCNVIQCDLGQARLLPGDLVLIDSRRCYELHFPERVDTLSLQIPISWLDAWLPDTRALLGQRIDGSSGWGAVLGAYLRQVATAAPILPAAQHRDHLGGLIAATFSQGRLEASQADADDALVNRIDALVAAHFAEPGLGAAEVAARLGISVRTLYRVLARQGMSFSALLNQHRIAAARRMLASPGCRLLSIAEIGRRAGWLDASHFSRAWQACTGQRPSQTRQQMAREH</sequence>
<keyword evidence="2" id="KW-0238">DNA-binding</keyword>
<evidence type="ECO:0000256" key="1">
    <source>
        <dbReference type="ARBA" id="ARBA00023015"/>
    </source>
</evidence>
<dbReference type="RefSeq" id="WP_017451367.1">
    <property type="nucleotide sequence ID" value="NZ_CP008956.1"/>
</dbReference>
<dbReference type="PANTHER" id="PTHR46796:SF6">
    <property type="entry name" value="ARAC SUBFAMILY"/>
    <property type="match status" value="1"/>
</dbReference>
<dbReference type="Pfam" id="PF14525">
    <property type="entry name" value="AraC_binding_2"/>
    <property type="match status" value="1"/>
</dbReference>
<evidence type="ECO:0000259" key="4">
    <source>
        <dbReference type="PROSITE" id="PS01124"/>
    </source>
</evidence>
<keyword evidence="1" id="KW-0805">Transcription regulation</keyword>
<dbReference type="PANTHER" id="PTHR46796">
    <property type="entry name" value="HTH-TYPE TRANSCRIPTIONAL ACTIVATOR RHAS-RELATED"/>
    <property type="match status" value="1"/>
</dbReference>
<protein>
    <recommendedName>
        <fullName evidence="4">HTH araC/xylS-type domain-containing protein</fullName>
    </recommendedName>
</protein>